<gene>
    <name evidence="1" type="ORF">ACN38_g2862</name>
</gene>
<protein>
    <submittedName>
        <fullName evidence="1">Uncharacterized protein</fullName>
    </submittedName>
</protein>
<keyword evidence="2" id="KW-1185">Reference proteome</keyword>
<proteinExistence type="predicted"/>
<dbReference type="Proteomes" id="UP000037696">
    <property type="component" value="Unassembled WGS sequence"/>
</dbReference>
<organism evidence="1 2">
    <name type="scientific">Penicillium nordicum</name>
    <dbReference type="NCBI Taxonomy" id="229535"/>
    <lineage>
        <taxon>Eukaryota</taxon>
        <taxon>Fungi</taxon>
        <taxon>Dikarya</taxon>
        <taxon>Ascomycota</taxon>
        <taxon>Pezizomycotina</taxon>
        <taxon>Eurotiomycetes</taxon>
        <taxon>Eurotiomycetidae</taxon>
        <taxon>Eurotiales</taxon>
        <taxon>Aspergillaceae</taxon>
        <taxon>Penicillium</taxon>
    </lineage>
</organism>
<reference evidence="1 2" key="1">
    <citation type="submission" date="2015-08" db="EMBL/GenBank/DDBJ databases">
        <title>Genome sequencing of Penicillium nordicum.</title>
        <authorList>
            <person name="Nguyen H.D."/>
            <person name="Seifert K.A."/>
        </authorList>
    </citation>
    <scope>NUCLEOTIDE SEQUENCE [LARGE SCALE GENOMIC DNA]</scope>
    <source>
        <strain evidence="1 2">DAOMC 185683</strain>
    </source>
</reference>
<comment type="caution">
    <text evidence="1">The sequence shown here is derived from an EMBL/GenBank/DDBJ whole genome shotgun (WGS) entry which is preliminary data.</text>
</comment>
<dbReference type="EMBL" id="LHQQ01000032">
    <property type="protein sequence ID" value="KOS46166.1"/>
    <property type="molecule type" value="Genomic_DNA"/>
</dbReference>
<accession>A0A0M8P637</accession>
<dbReference type="AlphaFoldDB" id="A0A0M8P637"/>
<evidence type="ECO:0000313" key="1">
    <source>
        <dbReference type="EMBL" id="KOS46166.1"/>
    </source>
</evidence>
<sequence length="80" mass="9407">MVRSPGVGYTADSADHVLKRNEMIQNQHKKKKNQAVIPKRDSRAWPWSRAKIIRWRQSPWEGQIAGRRLIRETPQSHSYS</sequence>
<name>A0A0M8P637_9EURO</name>
<evidence type="ECO:0000313" key="2">
    <source>
        <dbReference type="Proteomes" id="UP000037696"/>
    </source>
</evidence>